<evidence type="ECO:0000256" key="1">
    <source>
        <dbReference type="SAM" id="MobiDB-lite"/>
    </source>
</evidence>
<proteinExistence type="predicted"/>
<feature type="compositionally biased region" description="Basic and acidic residues" evidence="1">
    <location>
        <begin position="102"/>
        <end position="111"/>
    </location>
</feature>
<evidence type="ECO:0000313" key="5">
    <source>
        <dbReference type="Proteomes" id="UP000631312"/>
    </source>
</evidence>
<dbReference type="RefSeq" id="WP_188123519.1">
    <property type="nucleotide sequence ID" value="NZ_BOMP01000060.1"/>
</dbReference>
<evidence type="ECO:0000313" key="4">
    <source>
        <dbReference type="Proteomes" id="UP000590511"/>
    </source>
</evidence>
<organism evidence="3 4">
    <name type="scientific">Actinoplanes lobatus</name>
    <dbReference type="NCBI Taxonomy" id="113568"/>
    <lineage>
        <taxon>Bacteria</taxon>
        <taxon>Bacillati</taxon>
        <taxon>Actinomycetota</taxon>
        <taxon>Actinomycetes</taxon>
        <taxon>Micromonosporales</taxon>
        <taxon>Micromonosporaceae</taxon>
        <taxon>Actinoplanes</taxon>
    </lineage>
</organism>
<gene>
    <name evidence="2" type="ORF">Alo02nite_40000</name>
    <name evidence="3" type="ORF">BJ964_005653</name>
</gene>
<keyword evidence="5" id="KW-1185">Reference proteome</keyword>
<reference evidence="3 4" key="1">
    <citation type="submission" date="2020-08" db="EMBL/GenBank/DDBJ databases">
        <title>Sequencing the genomes of 1000 actinobacteria strains.</title>
        <authorList>
            <person name="Klenk H.-P."/>
        </authorList>
    </citation>
    <scope>NUCLEOTIDE SEQUENCE [LARGE SCALE GENOMIC DNA]</scope>
    <source>
        <strain evidence="3 4">DSM 43150</strain>
    </source>
</reference>
<dbReference type="AlphaFoldDB" id="A0A7W7HJT8"/>
<evidence type="ECO:0000313" key="2">
    <source>
        <dbReference type="EMBL" id="GIE41102.1"/>
    </source>
</evidence>
<dbReference type="EMBL" id="BOMP01000060">
    <property type="protein sequence ID" value="GIE41102.1"/>
    <property type="molecule type" value="Genomic_DNA"/>
</dbReference>
<accession>A0A7W7HJT8</accession>
<protein>
    <submittedName>
        <fullName evidence="3">Uncharacterized protein</fullName>
    </submittedName>
</protein>
<comment type="caution">
    <text evidence="3">The sequence shown here is derived from an EMBL/GenBank/DDBJ whole genome shotgun (WGS) entry which is preliminary data.</text>
</comment>
<evidence type="ECO:0000313" key="3">
    <source>
        <dbReference type="EMBL" id="MBB4751492.1"/>
    </source>
</evidence>
<dbReference type="Proteomes" id="UP000631312">
    <property type="component" value="Unassembled WGS sequence"/>
</dbReference>
<dbReference type="EMBL" id="JACHNC010000001">
    <property type="protein sequence ID" value="MBB4751492.1"/>
    <property type="molecule type" value="Genomic_DNA"/>
</dbReference>
<reference evidence="2 5" key="2">
    <citation type="submission" date="2021-01" db="EMBL/GenBank/DDBJ databases">
        <title>Whole genome shotgun sequence of Actinoplanes lobatus NBRC 12513.</title>
        <authorList>
            <person name="Komaki H."/>
            <person name="Tamura T."/>
        </authorList>
    </citation>
    <scope>NUCLEOTIDE SEQUENCE [LARGE SCALE GENOMIC DNA]</scope>
    <source>
        <strain evidence="2 5">NBRC 12513</strain>
    </source>
</reference>
<dbReference type="Proteomes" id="UP000590511">
    <property type="component" value="Unassembled WGS sequence"/>
</dbReference>
<feature type="region of interest" description="Disordered" evidence="1">
    <location>
        <begin position="73"/>
        <end position="111"/>
    </location>
</feature>
<name>A0A7W7HJT8_9ACTN</name>
<sequence length="111" mass="12234">MTRSTEAAGWREFPVDVPADTLLARGEAAFRDAVAADNWFIHAQRKAGQAARWYETGRLAGREADAELLARRRQASGWGAEPQLDQAHGGGDAEGQDQQRQQQDEERGAED</sequence>